<evidence type="ECO:0000313" key="5">
    <source>
        <dbReference type="Proteomes" id="UP000243207"/>
    </source>
</evidence>
<dbReference type="GO" id="GO:0006355">
    <property type="term" value="P:regulation of DNA-templated transcription"/>
    <property type="evidence" value="ECO:0007669"/>
    <property type="project" value="InterPro"/>
</dbReference>
<dbReference type="InterPro" id="IPR001867">
    <property type="entry name" value="OmpR/PhoB-type_DNA-bd"/>
</dbReference>
<feature type="domain" description="OmpR/PhoB-type" evidence="3">
    <location>
        <begin position="12"/>
        <end position="107"/>
    </location>
</feature>
<keyword evidence="1 2" id="KW-0238">DNA-binding</keyword>
<organism evidence="4 5">
    <name type="scientific">Halopseudomonas xinjiangensis</name>
    <dbReference type="NCBI Taxonomy" id="487184"/>
    <lineage>
        <taxon>Bacteria</taxon>
        <taxon>Pseudomonadati</taxon>
        <taxon>Pseudomonadota</taxon>
        <taxon>Gammaproteobacteria</taxon>
        <taxon>Pseudomonadales</taxon>
        <taxon>Pseudomonadaceae</taxon>
        <taxon>Halopseudomonas</taxon>
    </lineage>
</organism>
<protein>
    <submittedName>
        <fullName evidence="4">DNA-binding winged helix-turn-helix (WHTH) domain-containing protein</fullName>
    </submittedName>
</protein>
<evidence type="ECO:0000256" key="2">
    <source>
        <dbReference type="PROSITE-ProRule" id="PRU01091"/>
    </source>
</evidence>
<dbReference type="GO" id="GO:0003677">
    <property type="term" value="F:DNA binding"/>
    <property type="evidence" value="ECO:0007669"/>
    <property type="project" value="UniProtKB-UniRule"/>
</dbReference>
<sequence length="340" mass="37760">MYTLSQSYRRTPSRYYFGCAEFCPETLELSVLGETISLERRPLRLLHVLLQHVDRVVSHEELLREAWDGRVTVKNVLPNAMTKLRKALDRDAKLIVTIPGVGYRFNGPVRFDSAEFSTANHAPLAPSGTAAPVGCSALDVLPIRVAGPLVAELAITDRSPAAKLEQAKPVMSDLLQGVNLQKRLEAFHQFAESVARRHSSGLGYNAISRLDLHLYADGRLVLLARRPVDVSPGSVSLHDPYRAPELYRGQVGTERSDIYALGVILYQLCCADIGRPLLGDWRTDVGDQRYQLLIESATYPDPAKRPASVADWLAIPDEDAASGWQRMLGLPIRLSRWSRV</sequence>
<dbReference type="InterPro" id="IPR016032">
    <property type="entry name" value="Sig_transdc_resp-reg_C-effctor"/>
</dbReference>
<evidence type="ECO:0000259" key="3">
    <source>
        <dbReference type="PROSITE" id="PS51755"/>
    </source>
</evidence>
<dbReference type="SMART" id="SM00862">
    <property type="entry name" value="Trans_reg_C"/>
    <property type="match status" value="1"/>
</dbReference>
<dbReference type="CDD" id="cd00383">
    <property type="entry name" value="trans_reg_C"/>
    <property type="match status" value="1"/>
</dbReference>
<dbReference type="STRING" id="487184.SAMN05216421_1922"/>
<dbReference type="AlphaFoldDB" id="A0A1H1TYV1"/>
<dbReference type="GO" id="GO:0000160">
    <property type="term" value="P:phosphorelay signal transduction system"/>
    <property type="evidence" value="ECO:0007669"/>
    <property type="project" value="InterPro"/>
</dbReference>
<dbReference type="Proteomes" id="UP000243207">
    <property type="component" value="Chromosome I"/>
</dbReference>
<dbReference type="EMBL" id="LT629736">
    <property type="protein sequence ID" value="SDS65408.1"/>
    <property type="molecule type" value="Genomic_DNA"/>
</dbReference>
<dbReference type="InterPro" id="IPR011009">
    <property type="entry name" value="Kinase-like_dom_sf"/>
</dbReference>
<dbReference type="RefSeq" id="WP_093393767.1">
    <property type="nucleotide sequence ID" value="NZ_LT629736.1"/>
</dbReference>
<dbReference type="SUPFAM" id="SSF56112">
    <property type="entry name" value="Protein kinase-like (PK-like)"/>
    <property type="match status" value="1"/>
</dbReference>
<dbReference type="OrthoDB" id="1971692at2"/>
<dbReference type="InterPro" id="IPR036388">
    <property type="entry name" value="WH-like_DNA-bd_sf"/>
</dbReference>
<dbReference type="Gene3D" id="1.10.10.10">
    <property type="entry name" value="Winged helix-like DNA-binding domain superfamily/Winged helix DNA-binding domain"/>
    <property type="match status" value="1"/>
</dbReference>
<dbReference type="SUPFAM" id="SSF46894">
    <property type="entry name" value="C-terminal effector domain of the bipartite response regulators"/>
    <property type="match status" value="1"/>
</dbReference>
<evidence type="ECO:0000256" key="1">
    <source>
        <dbReference type="ARBA" id="ARBA00023125"/>
    </source>
</evidence>
<keyword evidence="5" id="KW-1185">Reference proteome</keyword>
<accession>A0A1H1TYV1</accession>
<proteinExistence type="predicted"/>
<dbReference type="Gene3D" id="1.10.510.10">
    <property type="entry name" value="Transferase(Phosphotransferase) domain 1"/>
    <property type="match status" value="1"/>
</dbReference>
<dbReference type="Pfam" id="PF00486">
    <property type="entry name" value="Trans_reg_C"/>
    <property type="match status" value="1"/>
</dbReference>
<dbReference type="PROSITE" id="PS51755">
    <property type="entry name" value="OMPR_PHOB"/>
    <property type="match status" value="1"/>
</dbReference>
<evidence type="ECO:0000313" key="4">
    <source>
        <dbReference type="EMBL" id="SDS65408.1"/>
    </source>
</evidence>
<reference evidence="5" key="1">
    <citation type="submission" date="2016-10" db="EMBL/GenBank/DDBJ databases">
        <authorList>
            <person name="Varghese N."/>
            <person name="Submissions S."/>
        </authorList>
    </citation>
    <scope>NUCLEOTIDE SEQUENCE [LARGE SCALE GENOMIC DNA]</scope>
    <source>
        <strain evidence="5">NRRL B-51270</strain>
    </source>
</reference>
<name>A0A1H1TYV1_9GAMM</name>
<feature type="DNA-binding region" description="OmpR/PhoB-type" evidence="2">
    <location>
        <begin position="12"/>
        <end position="107"/>
    </location>
</feature>
<gene>
    <name evidence="4" type="ORF">SAMN05216421_1922</name>
</gene>